<dbReference type="KEGG" id="pstg:E8M01_07270"/>
<dbReference type="OrthoDB" id="9796999at2"/>
<dbReference type="AlphaFoldDB" id="A0A4D7AX42"/>
<sequence length="202" mass="22410">MKAEDTDLPIIAFASAAEWEAWLGAQPRTAPGVWLKFAKKTSGIASVSQLEAVEGALCHGWIDGQSNQVDKDFWLLRFTPRKARSRWSEVNRTKALKLIEQGRMAPGGLAEVERAKADGRWEAAYAPQSTIGIPDDLKAALDAAAEAKALFEQLDGRNRYAILHRIHAVKKAETRARRIETYVAMLGRGETIYPRTGKRQPV</sequence>
<dbReference type="RefSeq" id="WP_136959521.1">
    <property type="nucleotide sequence ID" value="NZ_CP039690.1"/>
</dbReference>
<dbReference type="Proteomes" id="UP000298781">
    <property type="component" value="Chromosome"/>
</dbReference>
<evidence type="ECO:0000313" key="1">
    <source>
        <dbReference type="EMBL" id="QCI64065.1"/>
    </source>
</evidence>
<reference evidence="1 2" key="1">
    <citation type="submission" date="2019-04" db="EMBL/GenBank/DDBJ databases">
        <title>Phreatobacter aquaticus sp. nov.</title>
        <authorList>
            <person name="Choi A."/>
        </authorList>
    </citation>
    <scope>NUCLEOTIDE SEQUENCE [LARGE SCALE GENOMIC DNA]</scope>
    <source>
        <strain evidence="1 2">KCTC 52518</strain>
    </source>
</reference>
<gene>
    <name evidence="1" type="ORF">E8M01_07270</name>
</gene>
<evidence type="ECO:0008006" key="3">
    <source>
        <dbReference type="Google" id="ProtNLM"/>
    </source>
</evidence>
<proteinExistence type="predicted"/>
<protein>
    <recommendedName>
        <fullName evidence="3">Bacteriocin-protection protein</fullName>
    </recommendedName>
</protein>
<accession>A0A4D7AX42</accession>
<dbReference type="Pfam" id="PF13376">
    <property type="entry name" value="OmdA"/>
    <property type="match status" value="1"/>
</dbReference>
<name>A0A4D7AX42_9HYPH</name>
<organism evidence="1 2">
    <name type="scientific">Phreatobacter stygius</name>
    <dbReference type="NCBI Taxonomy" id="1940610"/>
    <lineage>
        <taxon>Bacteria</taxon>
        <taxon>Pseudomonadati</taxon>
        <taxon>Pseudomonadota</taxon>
        <taxon>Alphaproteobacteria</taxon>
        <taxon>Hyphomicrobiales</taxon>
        <taxon>Phreatobacteraceae</taxon>
        <taxon>Phreatobacter</taxon>
    </lineage>
</organism>
<evidence type="ECO:0000313" key="2">
    <source>
        <dbReference type="Proteomes" id="UP000298781"/>
    </source>
</evidence>
<keyword evidence="2" id="KW-1185">Reference proteome</keyword>
<dbReference type="EMBL" id="CP039690">
    <property type="protein sequence ID" value="QCI64065.1"/>
    <property type="molecule type" value="Genomic_DNA"/>
</dbReference>